<dbReference type="InterPro" id="IPR002110">
    <property type="entry name" value="Ankyrin_rpt"/>
</dbReference>
<proteinExistence type="predicted"/>
<dbReference type="PANTHER" id="PTHR46586">
    <property type="entry name" value="ANKYRIN REPEAT-CONTAINING PROTEIN"/>
    <property type="match status" value="1"/>
</dbReference>
<gene>
    <name evidence="2" type="ORF">HK100_004928</name>
</gene>
<dbReference type="SUPFAM" id="SSF50630">
    <property type="entry name" value="Acid proteases"/>
    <property type="match status" value="1"/>
</dbReference>
<dbReference type="EMBL" id="JADGJH010000236">
    <property type="protein sequence ID" value="KAJ3132833.1"/>
    <property type="molecule type" value="Genomic_DNA"/>
</dbReference>
<sequence>MRFEDVPVEIKQEIILYLPIDCRLIDVLLISHAFYYALNDTTFVSNHLLRAKQRDQNLNSVWPDIHKHFPFAYASASLVLDKNLLANWPEIESTNFLAKLKSALQHLGRTPHWSRHTTGTISILAAACGCVEALDLLLACGNSNASSNVFLHGIPLGYLARIARAEYSNFYAEKSFSTFAERVSEISAVDLGSFLMKFGPTEMGDADLIGIASKYGRDELVAILLADPSVDPASERNYAIKWAAREGHANAVRLLLADDRVNPSADLNYAIKWASREGHTEVVEILLADERVNPAGDFNYAVKWASRQGRSEIVQLLLAVSHVNPGAGENFAIKWASRQGHAEVVKLLLADRRVNPAADDNFAIKWASRGGQLEVVKFLMADHRVNPAAEDNFAVRWASRQGCENTVRLLLTDSRVNPSADFDYAIKRAAMYNHVEVVKLLLSDKRVDPAADSNYAIKRASMFGYAEVVKLLLVDLRVDPSSDNNFALKQASKEDEFGNNSSGFGNGGIASSGPVIQFTLGSVAISINPAEYVLNQGGSCASGISQIGQLSGNGPVYIFGDVFLRAAYSVFDIQNNQLGFAQAIHG</sequence>
<evidence type="ECO:0000313" key="2">
    <source>
        <dbReference type="EMBL" id="KAJ3132833.1"/>
    </source>
</evidence>
<protein>
    <recommendedName>
        <fullName evidence="1">Peptidase A1 domain-containing protein</fullName>
    </recommendedName>
</protein>
<dbReference type="PROSITE" id="PS51767">
    <property type="entry name" value="PEPTIDASE_A1"/>
    <property type="match status" value="1"/>
</dbReference>
<dbReference type="Pfam" id="PF12796">
    <property type="entry name" value="Ank_2"/>
    <property type="match status" value="3"/>
</dbReference>
<accession>A0AAD5T664</accession>
<dbReference type="Proteomes" id="UP001211907">
    <property type="component" value="Unassembled WGS sequence"/>
</dbReference>
<reference evidence="2" key="1">
    <citation type="submission" date="2020-05" db="EMBL/GenBank/DDBJ databases">
        <title>Phylogenomic resolution of chytrid fungi.</title>
        <authorList>
            <person name="Stajich J.E."/>
            <person name="Amses K."/>
            <person name="Simmons R."/>
            <person name="Seto K."/>
            <person name="Myers J."/>
            <person name="Bonds A."/>
            <person name="Quandt C.A."/>
            <person name="Barry K."/>
            <person name="Liu P."/>
            <person name="Grigoriev I."/>
            <person name="Longcore J.E."/>
            <person name="James T.Y."/>
        </authorList>
    </citation>
    <scope>NUCLEOTIDE SEQUENCE</scope>
    <source>
        <strain evidence="2">JEL0513</strain>
    </source>
</reference>
<dbReference type="InterPro" id="IPR021109">
    <property type="entry name" value="Peptidase_aspartic_dom_sf"/>
</dbReference>
<dbReference type="InterPro" id="IPR036770">
    <property type="entry name" value="Ankyrin_rpt-contain_sf"/>
</dbReference>
<dbReference type="SMART" id="SM00248">
    <property type="entry name" value="ANK"/>
    <property type="match status" value="7"/>
</dbReference>
<evidence type="ECO:0000259" key="1">
    <source>
        <dbReference type="PROSITE" id="PS51767"/>
    </source>
</evidence>
<dbReference type="PANTHER" id="PTHR46586:SF2">
    <property type="entry name" value="SWIM-TYPE DOMAIN-CONTAINING PROTEIN"/>
    <property type="match status" value="1"/>
</dbReference>
<organism evidence="2 3">
    <name type="scientific">Physocladia obscura</name>
    <dbReference type="NCBI Taxonomy" id="109957"/>
    <lineage>
        <taxon>Eukaryota</taxon>
        <taxon>Fungi</taxon>
        <taxon>Fungi incertae sedis</taxon>
        <taxon>Chytridiomycota</taxon>
        <taxon>Chytridiomycota incertae sedis</taxon>
        <taxon>Chytridiomycetes</taxon>
        <taxon>Chytridiales</taxon>
        <taxon>Chytriomycetaceae</taxon>
        <taxon>Physocladia</taxon>
    </lineage>
</organism>
<dbReference type="InterPro" id="IPR052050">
    <property type="entry name" value="SecEffector_AnkRepeat"/>
</dbReference>
<comment type="caution">
    <text evidence="2">The sequence shown here is derived from an EMBL/GenBank/DDBJ whole genome shotgun (WGS) entry which is preliminary data.</text>
</comment>
<dbReference type="InterPro" id="IPR033121">
    <property type="entry name" value="PEPTIDASE_A1"/>
</dbReference>
<dbReference type="Gene3D" id="1.25.40.20">
    <property type="entry name" value="Ankyrin repeat-containing domain"/>
    <property type="match status" value="3"/>
</dbReference>
<keyword evidence="3" id="KW-1185">Reference proteome</keyword>
<name>A0AAD5T664_9FUNG</name>
<dbReference type="Pfam" id="PF00026">
    <property type="entry name" value="Asp"/>
    <property type="match status" value="1"/>
</dbReference>
<dbReference type="SUPFAM" id="SSF81383">
    <property type="entry name" value="F-box domain"/>
    <property type="match status" value="1"/>
</dbReference>
<feature type="domain" description="Peptidase A1" evidence="1">
    <location>
        <begin position="514"/>
        <end position="581"/>
    </location>
</feature>
<evidence type="ECO:0000313" key="3">
    <source>
        <dbReference type="Proteomes" id="UP001211907"/>
    </source>
</evidence>
<dbReference type="InterPro" id="IPR036047">
    <property type="entry name" value="F-box-like_dom_sf"/>
</dbReference>
<dbReference type="SUPFAM" id="SSF48403">
    <property type="entry name" value="Ankyrin repeat"/>
    <property type="match status" value="1"/>
</dbReference>
<dbReference type="AlphaFoldDB" id="A0AAD5T664"/>
<dbReference type="Gene3D" id="2.40.70.10">
    <property type="entry name" value="Acid Proteases"/>
    <property type="match status" value="1"/>
</dbReference>